<sequence length="401" mass="45557">MLTKFFSNLLVSGMFNRLHSQPESYDKKSKYKFGRTLGAGTYGIVREADSPSGKVAVKIILKKNVKGNEQMVYDELDLLQRLHHKHIVKFVDWFESRDKYYIVTELATGGELFDRICEQGKFTEKDASQTIRQVLDAVNYLHQNNVVHRDLKPENLLYLTRAADSDLVLADFGIAKMLDRKDEVLTTMAGSFGYAAPEVMLKQGHGKPVDMWSMGVITYTLLCGYSPFRSENLQELIEECMNSQVVFHDRYWKDVSQAAKDFILTLLQPSPENRATSEEALRHPWLVGDTATDHNLLPEIRSYMAKAKLRRGVEKVKLANRIAALKAQEEDPENSDVPDDPTFASDQAIEGSPGGQEKRSLSRAVKGAIFREVVLAKVREMKEQEETRNFQEQAAQESQRS</sequence>
<comment type="caution">
    <text evidence="16">The sequence shown here is derived from an EMBL/GenBank/DDBJ whole genome shotgun (WGS) entry which is preliminary data.</text>
</comment>
<dbReference type="AlphaFoldDB" id="A0A2N3N1S2"/>
<evidence type="ECO:0000256" key="10">
    <source>
        <dbReference type="ARBA" id="ARBA00047307"/>
    </source>
</evidence>
<keyword evidence="6 12" id="KW-0547">Nucleotide-binding</keyword>
<comment type="catalytic activity">
    <reaction evidence="10">
        <text>L-threonyl-[protein] + ATP = O-phospho-L-threonyl-[protein] + ADP + H(+)</text>
        <dbReference type="Rhea" id="RHEA:46608"/>
        <dbReference type="Rhea" id="RHEA-COMP:11060"/>
        <dbReference type="Rhea" id="RHEA-COMP:11605"/>
        <dbReference type="ChEBI" id="CHEBI:15378"/>
        <dbReference type="ChEBI" id="CHEBI:30013"/>
        <dbReference type="ChEBI" id="CHEBI:30616"/>
        <dbReference type="ChEBI" id="CHEBI:61977"/>
        <dbReference type="ChEBI" id="CHEBI:456216"/>
        <dbReference type="EC" id="2.7.11.17"/>
    </reaction>
</comment>
<keyword evidence="4" id="KW-0597">Phosphoprotein</keyword>
<dbReference type="InterPro" id="IPR017441">
    <property type="entry name" value="Protein_kinase_ATP_BS"/>
</dbReference>
<dbReference type="CDD" id="cd05117">
    <property type="entry name" value="STKc_CAMK"/>
    <property type="match status" value="1"/>
</dbReference>
<dbReference type="GO" id="GO:0004683">
    <property type="term" value="F:calcium/calmodulin-dependent protein kinase activity"/>
    <property type="evidence" value="ECO:0007669"/>
    <property type="project" value="UniProtKB-EC"/>
</dbReference>
<evidence type="ECO:0000259" key="15">
    <source>
        <dbReference type="PROSITE" id="PS50011"/>
    </source>
</evidence>
<feature type="compositionally biased region" description="Polar residues" evidence="14">
    <location>
        <begin position="390"/>
        <end position="401"/>
    </location>
</feature>
<dbReference type="InterPro" id="IPR008271">
    <property type="entry name" value="Ser/Thr_kinase_AS"/>
</dbReference>
<evidence type="ECO:0000256" key="11">
    <source>
        <dbReference type="ARBA" id="ARBA00047430"/>
    </source>
</evidence>
<dbReference type="PROSITE" id="PS00108">
    <property type="entry name" value="PROTEIN_KINASE_ST"/>
    <property type="match status" value="1"/>
</dbReference>
<evidence type="ECO:0000256" key="8">
    <source>
        <dbReference type="ARBA" id="ARBA00022840"/>
    </source>
</evidence>
<accession>A0A2N3N1S2</accession>
<evidence type="ECO:0000313" key="17">
    <source>
        <dbReference type="Proteomes" id="UP000233524"/>
    </source>
</evidence>
<dbReference type="GO" id="GO:0005524">
    <property type="term" value="F:ATP binding"/>
    <property type="evidence" value="ECO:0007669"/>
    <property type="project" value="UniProtKB-UniRule"/>
</dbReference>
<dbReference type="VEuPathDB" id="FungiDB:jhhlp_007125"/>
<dbReference type="EC" id="2.7.11.17" evidence="2"/>
<feature type="region of interest" description="Disordered" evidence="14">
    <location>
        <begin position="382"/>
        <end position="401"/>
    </location>
</feature>
<gene>
    <name evidence="16" type="ORF">jhhlp_007125</name>
</gene>
<dbReference type="Pfam" id="PF00069">
    <property type="entry name" value="Pkinase"/>
    <property type="match status" value="1"/>
</dbReference>
<organism evidence="16 17">
    <name type="scientific">Lomentospora prolificans</name>
    <dbReference type="NCBI Taxonomy" id="41688"/>
    <lineage>
        <taxon>Eukaryota</taxon>
        <taxon>Fungi</taxon>
        <taxon>Dikarya</taxon>
        <taxon>Ascomycota</taxon>
        <taxon>Pezizomycotina</taxon>
        <taxon>Sordariomycetes</taxon>
        <taxon>Hypocreomycetidae</taxon>
        <taxon>Microascales</taxon>
        <taxon>Microascaceae</taxon>
        <taxon>Lomentospora</taxon>
    </lineage>
</organism>
<dbReference type="OrthoDB" id="40902at2759"/>
<dbReference type="Gene3D" id="3.30.200.20">
    <property type="entry name" value="Phosphorylase Kinase, domain 1"/>
    <property type="match status" value="1"/>
</dbReference>
<dbReference type="FunFam" id="3.30.200.20:FF:000278">
    <property type="entry name" value="Calcium/calmodulin-dependent protein kinase II"/>
    <property type="match status" value="1"/>
</dbReference>
<dbReference type="SMART" id="SM00220">
    <property type="entry name" value="S_TKc"/>
    <property type="match status" value="1"/>
</dbReference>
<evidence type="ECO:0000256" key="7">
    <source>
        <dbReference type="ARBA" id="ARBA00022777"/>
    </source>
</evidence>
<evidence type="ECO:0000256" key="5">
    <source>
        <dbReference type="ARBA" id="ARBA00022679"/>
    </source>
</evidence>
<dbReference type="PANTHER" id="PTHR24347">
    <property type="entry name" value="SERINE/THREONINE-PROTEIN KINASE"/>
    <property type="match status" value="1"/>
</dbReference>
<evidence type="ECO:0000313" key="16">
    <source>
        <dbReference type="EMBL" id="PKS06377.1"/>
    </source>
</evidence>
<dbReference type="InterPro" id="IPR000719">
    <property type="entry name" value="Prot_kinase_dom"/>
</dbReference>
<dbReference type="GO" id="GO:0005516">
    <property type="term" value="F:calmodulin binding"/>
    <property type="evidence" value="ECO:0007669"/>
    <property type="project" value="UniProtKB-KW"/>
</dbReference>
<evidence type="ECO:0000256" key="9">
    <source>
        <dbReference type="ARBA" id="ARBA00022860"/>
    </source>
</evidence>
<dbReference type="InParanoid" id="A0A2N3N1S2"/>
<keyword evidence="9" id="KW-0112">Calmodulin-binding</keyword>
<dbReference type="EMBL" id="NLAX01001034">
    <property type="protein sequence ID" value="PKS06377.1"/>
    <property type="molecule type" value="Genomic_DNA"/>
</dbReference>
<name>A0A2N3N1S2_9PEZI</name>
<evidence type="ECO:0000256" key="4">
    <source>
        <dbReference type="ARBA" id="ARBA00022553"/>
    </source>
</evidence>
<feature type="binding site" evidence="12">
    <location>
        <position position="62"/>
    </location>
    <ligand>
        <name>ATP</name>
        <dbReference type="ChEBI" id="CHEBI:30616"/>
    </ligand>
</feature>
<feature type="region of interest" description="Disordered" evidence="14">
    <location>
        <begin position="327"/>
        <end position="363"/>
    </location>
</feature>
<evidence type="ECO:0000256" key="6">
    <source>
        <dbReference type="ARBA" id="ARBA00022741"/>
    </source>
</evidence>
<evidence type="ECO:0000256" key="13">
    <source>
        <dbReference type="RuleBase" id="RU000304"/>
    </source>
</evidence>
<evidence type="ECO:0000256" key="14">
    <source>
        <dbReference type="SAM" id="MobiDB-lite"/>
    </source>
</evidence>
<feature type="domain" description="Protein kinase" evidence="15">
    <location>
        <begin position="31"/>
        <end position="286"/>
    </location>
</feature>
<evidence type="ECO:0000256" key="12">
    <source>
        <dbReference type="PROSITE-ProRule" id="PRU10141"/>
    </source>
</evidence>
<keyword evidence="5" id="KW-0808">Transferase</keyword>
<dbReference type="FunFam" id="1.10.510.10:FF:000449">
    <property type="entry name" value="Calcium/calmodulin-dependent protein kinase"/>
    <property type="match status" value="1"/>
</dbReference>
<dbReference type="FunCoup" id="A0A2N3N1S2">
    <property type="interactions" value="568"/>
</dbReference>
<keyword evidence="3 13" id="KW-0723">Serine/threonine-protein kinase</keyword>
<dbReference type="PROSITE" id="PS00107">
    <property type="entry name" value="PROTEIN_KINASE_ATP"/>
    <property type="match status" value="1"/>
</dbReference>
<dbReference type="STRING" id="41688.A0A2N3N1S2"/>
<keyword evidence="17" id="KW-1185">Reference proteome</keyword>
<dbReference type="InterPro" id="IPR011009">
    <property type="entry name" value="Kinase-like_dom_sf"/>
</dbReference>
<feature type="compositionally biased region" description="Acidic residues" evidence="14">
    <location>
        <begin position="330"/>
        <end position="339"/>
    </location>
</feature>
<dbReference type="Proteomes" id="UP000233524">
    <property type="component" value="Unassembled WGS sequence"/>
</dbReference>
<dbReference type="SUPFAM" id="SSF56112">
    <property type="entry name" value="Protein kinase-like (PK-like)"/>
    <property type="match status" value="1"/>
</dbReference>
<evidence type="ECO:0000256" key="3">
    <source>
        <dbReference type="ARBA" id="ARBA00022527"/>
    </source>
</evidence>
<evidence type="ECO:0000256" key="2">
    <source>
        <dbReference type="ARBA" id="ARBA00012434"/>
    </source>
</evidence>
<dbReference type="Gene3D" id="1.10.510.10">
    <property type="entry name" value="Transferase(Phosphotransferase) domain 1"/>
    <property type="match status" value="1"/>
</dbReference>
<keyword evidence="8 12" id="KW-0067">ATP-binding</keyword>
<comment type="similarity">
    <text evidence="1">Belongs to the protein kinase superfamily. CAMK Ser/Thr protein kinase family. CaMK subfamily.</text>
</comment>
<protein>
    <recommendedName>
        <fullName evidence="2">calcium/calmodulin-dependent protein kinase</fullName>
        <ecNumber evidence="2">2.7.11.17</ecNumber>
    </recommendedName>
</protein>
<comment type="catalytic activity">
    <reaction evidence="11">
        <text>L-seryl-[protein] + ATP = O-phospho-L-seryl-[protein] + ADP + H(+)</text>
        <dbReference type="Rhea" id="RHEA:17989"/>
        <dbReference type="Rhea" id="RHEA-COMP:9863"/>
        <dbReference type="Rhea" id="RHEA-COMP:11604"/>
        <dbReference type="ChEBI" id="CHEBI:15378"/>
        <dbReference type="ChEBI" id="CHEBI:29999"/>
        <dbReference type="ChEBI" id="CHEBI:30616"/>
        <dbReference type="ChEBI" id="CHEBI:83421"/>
        <dbReference type="ChEBI" id="CHEBI:456216"/>
        <dbReference type="EC" id="2.7.11.17"/>
    </reaction>
</comment>
<proteinExistence type="inferred from homology"/>
<evidence type="ECO:0000256" key="1">
    <source>
        <dbReference type="ARBA" id="ARBA00005354"/>
    </source>
</evidence>
<reference evidence="16 17" key="1">
    <citation type="journal article" date="2017" name="G3 (Bethesda)">
        <title>First Draft Genome Sequence of the Pathogenic Fungus Lomentospora prolificans (Formerly Scedosporium prolificans).</title>
        <authorList>
            <person name="Luo R."/>
            <person name="Zimin A."/>
            <person name="Workman R."/>
            <person name="Fan Y."/>
            <person name="Pertea G."/>
            <person name="Grossman N."/>
            <person name="Wear M.P."/>
            <person name="Jia B."/>
            <person name="Miller H."/>
            <person name="Casadevall A."/>
            <person name="Timp W."/>
            <person name="Zhang S.X."/>
            <person name="Salzberg S.L."/>
        </authorList>
    </citation>
    <scope>NUCLEOTIDE SEQUENCE [LARGE SCALE GENOMIC DNA]</scope>
    <source>
        <strain evidence="16 17">JHH-5317</strain>
    </source>
</reference>
<dbReference type="PROSITE" id="PS50011">
    <property type="entry name" value="PROTEIN_KINASE_DOM"/>
    <property type="match status" value="1"/>
</dbReference>
<keyword evidence="7" id="KW-0418">Kinase</keyword>